<evidence type="ECO:0000256" key="12">
    <source>
        <dbReference type="ARBA" id="ARBA00049091"/>
    </source>
</evidence>
<evidence type="ECO:0000256" key="6">
    <source>
        <dbReference type="ARBA" id="ARBA00023002"/>
    </source>
</evidence>
<gene>
    <name evidence="15" type="ORF">F9B85_08710</name>
</gene>
<evidence type="ECO:0000313" key="16">
    <source>
        <dbReference type="Proteomes" id="UP000468766"/>
    </source>
</evidence>
<keyword evidence="5" id="KW-0049">Antioxidant</keyword>
<dbReference type="InterPro" id="IPR000866">
    <property type="entry name" value="AhpC/TSA"/>
</dbReference>
<evidence type="ECO:0000256" key="5">
    <source>
        <dbReference type="ARBA" id="ARBA00022862"/>
    </source>
</evidence>
<dbReference type="GO" id="GO:0034599">
    <property type="term" value="P:cellular response to oxidative stress"/>
    <property type="evidence" value="ECO:0007669"/>
    <property type="project" value="TreeGrafter"/>
</dbReference>
<evidence type="ECO:0000256" key="1">
    <source>
        <dbReference type="ARBA" id="ARBA00003330"/>
    </source>
</evidence>
<dbReference type="FunFam" id="3.40.30.10:FF:000007">
    <property type="entry name" value="Thioredoxin-dependent thiol peroxidase"/>
    <property type="match status" value="1"/>
</dbReference>
<dbReference type="GO" id="GO:0045454">
    <property type="term" value="P:cell redox homeostasis"/>
    <property type="evidence" value="ECO:0007669"/>
    <property type="project" value="TreeGrafter"/>
</dbReference>
<evidence type="ECO:0000256" key="13">
    <source>
        <dbReference type="PIRSR" id="PIRSR000239-1"/>
    </source>
</evidence>
<evidence type="ECO:0000256" key="8">
    <source>
        <dbReference type="ARBA" id="ARBA00023284"/>
    </source>
</evidence>
<evidence type="ECO:0000259" key="14">
    <source>
        <dbReference type="PROSITE" id="PS51352"/>
    </source>
</evidence>
<dbReference type="InterPro" id="IPR024706">
    <property type="entry name" value="Peroxiredoxin_AhpC-typ"/>
</dbReference>
<dbReference type="CDD" id="cd03017">
    <property type="entry name" value="PRX_BCP"/>
    <property type="match status" value="1"/>
</dbReference>
<proteinExistence type="inferred from homology"/>
<dbReference type="OrthoDB" id="9812811at2"/>
<evidence type="ECO:0000256" key="10">
    <source>
        <dbReference type="ARBA" id="ARBA00038489"/>
    </source>
</evidence>
<dbReference type="GO" id="GO:0005737">
    <property type="term" value="C:cytoplasm"/>
    <property type="evidence" value="ECO:0007669"/>
    <property type="project" value="TreeGrafter"/>
</dbReference>
<dbReference type="PROSITE" id="PS51352">
    <property type="entry name" value="THIOREDOXIN_2"/>
    <property type="match status" value="1"/>
</dbReference>
<dbReference type="PIRSF" id="PIRSF000239">
    <property type="entry name" value="AHPC"/>
    <property type="match status" value="1"/>
</dbReference>
<dbReference type="Proteomes" id="UP000468766">
    <property type="component" value="Unassembled WGS sequence"/>
</dbReference>
<protein>
    <recommendedName>
        <fullName evidence="3">thioredoxin-dependent peroxiredoxin</fullName>
        <ecNumber evidence="3">1.11.1.24</ecNumber>
    </recommendedName>
    <alternativeName>
        <fullName evidence="11">Bacterioferritin comigratory protein</fullName>
    </alternativeName>
    <alternativeName>
        <fullName evidence="9">Thioredoxin peroxidase</fullName>
    </alternativeName>
</protein>
<keyword evidence="6" id="KW-0560">Oxidoreductase</keyword>
<dbReference type="Pfam" id="PF00578">
    <property type="entry name" value="AhpC-TSA"/>
    <property type="match status" value="1"/>
</dbReference>
<evidence type="ECO:0000256" key="3">
    <source>
        <dbReference type="ARBA" id="ARBA00013017"/>
    </source>
</evidence>
<comment type="subunit">
    <text evidence="2">Monomer.</text>
</comment>
<name>A0A6I0F0D3_9FIRM</name>
<dbReference type="InterPro" id="IPR036249">
    <property type="entry name" value="Thioredoxin-like_sf"/>
</dbReference>
<evidence type="ECO:0000256" key="2">
    <source>
        <dbReference type="ARBA" id="ARBA00011245"/>
    </source>
</evidence>
<feature type="active site" description="Cysteine sulfenic acid (-SOH) intermediate; for peroxidase activity" evidence="13">
    <location>
        <position position="49"/>
    </location>
</feature>
<comment type="caution">
    <text evidence="15">The sequence shown here is derived from an EMBL/GenBank/DDBJ whole genome shotgun (WGS) entry which is preliminary data.</text>
</comment>
<comment type="similarity">
    <text evidence="10">Belongs to the peroxiredoxin family. BCP/PrxQ subfamily.</text>
</comment>
<dbReference type="AlphaFoldDB" id="A0A6I0F0D3"/>
<dbReference type="PANTHER" id="PTHR42801">
    <property type="entry name" value="THIOREDOXIN-DEPENDENT PEROXIDE REDUCTASE"/>
    <property type="match status" value="1"/>
</dbReference>
<evidence type="ECO:0000256" key="7">
    <source>
        <dbReference type="ARBA" id="ARBA00023157"/>
    </source>
</evidence>
<dbReference type="PANTHER" id="PTHR42801:SF4">
    <property type="entry name" value="AHPC_TSA FAMILY PROTEIN"/>
    <property type="match status" value="1"/>
</dbReference>
<feature type="domain" description="Thioredoxin" evidence="14">
    <location>
        <begin position="7"/>
        <end position="158"/>
    </location>
</feature>
<keyword evidence="7" id="KW-1015">Disulfide bond</keyword>
<comment type="catalytic activity">
    <reaction evidence="12">
        <text>a hydroperoxide + [thioredoxin]-dithiol = an alcohol + [thioredoxin]-disulfide + H2O</text>
        <dbReference type="Rhea" id="RHEA:62620"/>
        <dbReference type="Rhea" id="RHEA-COMP:10698"/>
        <dbReference type="Rhea" id="RHEA-COMP:10700"/>
        <dbReference type="ChEBI" id="CHEBI:15377"/>
        <dbReference type="ChEBI" id="CHEBI:29950"/>
        <dbReference type="ChEBI" id="CHEBI:30879"/>
        <dbReference type="ChEBI" id="CHEBI:35924"/>
        <dbReference type="ChEBI" id="CHEBI:50058"/>
        <dbReference type="EC" id="1.11.1.24"/>
    </reaction>
</comment>
<evidence type="ECO:0000256" key="4">
    <source>
        <dbReference type="ARBA" id="ARBA00022559"/>
    </source>
</evidence>
<dbReference type="GO" id="GO:0008379">
    <property type="term" value="F:thioredoxin peroxidase activity"/>
    <property type="evidence" value="ECO:0007669"/>
    <property type="project" value="TreeGrafter"/>
</dbReference>
<keyword evidence="8" id="KW-0676">Redox-active center</keyword>
<evidence type="ECO:0000313" key="15">
    <source>
        <dbReference type="EMBL" id="KAB2952721.1"/>
    </source>
</evidence>
<evidence type="ECO:0000256" key="9">
    <source>
        <dbReference type="ARBA" id="ARBA00032824"/>
    </source>
</evidence>
<accession>A0A6I0F0D3</accession>
<dbReference type="SUPFAM" id="SSF52833">
    <property type="entry name" value="Thioredoxin-like"/>
    <property type="match status" value="1"/>
</dbReference>
<dbReference type="EMBL" id="WBXO01000005">
    <property type="protein sequence ID" value="KAB2952721.1"/>
    <property type="molecule type" value="Genomic_DNA"/>
</dbReference>
<dbReference type="EC" id="1.11.1.24" evidence="3"/>
<organism evidence="15 16">
    <name type="scientific">Heliorestis acidaminivorans</name>
    <dbReference type="NCBI Taxonomy" id="553427"/>
    <lineage>
        <taxon>Bacteria</taxon>
        <taxon>Bacillati</taxon>
        <taxon>Bacillota</taxon>
        <taxon>Clostridia</taxon>
        <taxon>Eubacteriales</taxon>
        <taxon>Heliobacteriaceae</taxon>
        <taxon>Heliorestis</taxon>
    </lineage>
</organism>
<evidence type="ECO:0000256" key="11">
    <source>
        <dbReference type="ARBA" id="ARBA00041373"/>
    </source>
</evidence>
<dbReference type="InterPro" id="IPR050924">
    <property type="entry name" value="Peroxiredoxin_BCP/PrxQ"/>
</dbReference>
<comment type="function">
    <text evidence="1">Thiol-specific peroxidase that catalyzes the reduction of hydrogen peroxide and organic hydroperoxides to water and alcohols, respectively. Plays a role in cell protection against oxidative stress by detoxifying peroxides and as sensor of hydrogen peroxide-mediated signaling events.</text>
</comment>
<dbReference type="RefSeq" id="WP_151619998.1">
    <property type="nucleotide sequence ID" value="NZ_WBXO01000005.1"/>
</dbReference>
<dbReference type="InterPro" id="IPR013766">
    <property type="entry name" value="Thioredoxin_domain"/>
</dbReference>
<keyword evidence="4" id="KW-0575">Peroxidase</keyword>
<reference evidence="15 16" key="1">
    <citation type="submission" date="2019-10" db="EMBL/GenBank/DDBJ databases">
        <title>Whole-genome sequence of the extremophile Heliorestis acidaminivorans DSM 24790.</title>
        <authorList>
            <person name="Kyndt J.A."/>
            <person name="Meyer T.E."/>
        </authorList>
    </citation>
    <scope>NUCLEOTIDE SEQUENCE [LARGE SCALE GENOMIC DNA]</scope>
    <source>
        <strain evidence="15 16">DSM 24790</strain>
    </source>
</reference>
<dbReference type="Gene3D" id="3.40.30.10">
    <property type="entry name" value="Glutaredoxin"/>
    <property type="match status" value="1"/>
</dbReference>
<keyword evidence="16" id="KW-1185">Reference proteome</keyword>
<sequence>MTSTSLFEIGQEAPDFTLPASDGSTFSLKSLRGQKVILYFYSKNNTAGCTKEAVEFRELYEEFKALNMVIIGISRDTVSSHQKFIAKHDLPFLLLSDEDRSVCDLYQVLKEKMMYGKKTIGVERSTFVIDADGLFQHIFRKVKAAGHAPEVLRKVQGQ</sequence>